<sequence length="195" mass="19265">MDTLNFAATTTKTINLNLGSAVAQTVTAGNLTLTLASATAFENVIGGSLNDNIVGNSLANSLTGGLGKDTLTGSTGLDTLNYNSLGESLLSGFDVIQGYSGTGASLDRINAPGSIAAITLTASKGTATSLTEAAIQLVLTNAAFAANTAAAFKVTGQSGTFIALNNGVAGFQAASDAIIQLSGYNIAVATPVVVI</sequence>
<dbReference type="Gene3D" id="2.150.10.10">
    <property type="entry name" value="Serralysin-like metalloprotease, C-terminal"/>
    <property type="match status" value="1"/>
</dbReference>
<evidence type="ECO:0000313" key="7">
    <source>
        <dbReference type="Proteomes" id="UP000317165"/>
    </source>
</evidence>
<dbReference type="InterPro" id="IPR001343">
    <property type="entry name" value="Hemolysn_Ca-bd"/>
</dbReference>
<evidence type="ECO:0000256" key="1">
    <source>
        <dbReference type="ARBA" id="ARBA00001913"/>
    </source>
</evidence>
<dbReference type="NCBIfam" id="NF041519">
    <property type="entry name" value="bluetail"/>
    <property type="match status" value="1"/>
</dbReference>
<comment type="subcellular location">
    <subcellularLocation>
        <location evidence="2">Secreted</location>
    </subcellularLocation>
</comment>
<comment type="cofactor">
    <cofactor evidence="1">
        <name>Ca(2+)</name>
        <dbReference type="ChEBI" id="CHEBI:29108"/>
    </cofactor>
</comment>
<evidence type="ECO:0000313" key="6">
    <source>
        <dbReference type="EMBL" id="TRV65418.1"/>
    </source>
</evidence>
<dbReference type="GO" id="GO:0005509">
    <property type="term" value="F:calcium ion binding"/>
    <property type="evidence" value="ECO:0007669"/>
    <property type="project" value="InterPro"/>
</dbReference>
<dbReference type="GO" id="GO:0005615">
    <property type="term" value="C:extracellular space"/>
    <property type="evidence" value="ECO:0007669"/>
    <property type="project" value="InterPro"/>
</dbReference>
<dbReference type="InterPro" id="IPR011049">
    <property type="entry name" value="Serralysin-like_metalloprot_C"/>
</dbReference>
<keyword evidence="4" id="KW-0677">Repeat</keyword>
<dbReference type="Pfam" id="PF00353">
    <property type="entry name" value="HemolysinCabind"/>
    <property type="match status" value="1"/>
</dbReference>
<dbReference type="AlphaFoldDB" id="A0A552Q874"/>
<dbReference type="InterPro" id="IPR013858">
    <property type="entry name" value="Peptidase_M10B_C"/>
</dbReference>
<evidence type="ECO:0000256" key="3">
    <source>
        <dbReference type="ARBA" id="ARBA00022525"/>
    </source>
</evidence>
<organism evidence="6 7">
    <name type="scientific">Microcystis panniformis Mp_MB_F_20051200_S9</name>
    <dbReference type="NCBI Taxonomy" id="2486223"/>
    <lineage>
        <taxon>Bacteria</taxon>
        <taxon>Bacillati</taxon>
        <taxon>Cyanobacteriota</taxon>
        <taxon>Cyanophyceae</taxon>
        <taxon>Oscillatoriophycideae</taxon>
        <taxon>Chroococcales</taxon>
        <taxon>Microcystaceae</taxon>
        <taxon>Microcystis</taxon>
    </lineage>
</organism>
<dbReference type="Pfam" id="PF08548">
    <property type="entry name" value="Peptidase_M10_C"/>
    <property type="match status" value="1"/>
</dbReference>
<comment type="caution">
    <text evidence="6">The sequence shown here is derived from an EMBL/GenBank/DDBJ whole genome shotgun (WGS) entry which is preliminary data.</text>
</comment>
<protein>
    <recommendedName>
        <fullName evidence="5">Peptidase M10 serralysin C-terminal domain-containing protein</fullName>
    </recommendedName>
</protein>
<accession>A0A552Q874</accession>
<dbReference type="Proteomes" id="UP000317165">
    <property type="component" value="Unassembled WGS sequence"/>
</dbReference>
<proteinExistence type="predicted"/>
<dbReference type="InterPro" id="IPR048165">
    <property type="entry name" value="Bluetail_dom"/>
</dbReference>
<dbReference type="EMBL" id="SFAC01000047">
    <property type="protein sequence ID" value="TRV65418.1"/>
    <property type="molecule type" value="Genomic_DNA"/>
</dbReference>
<evidence type="ECO:0000256" key="2">
    <source>
        <dbReference type="ARBA" id="ARBA00004613"/>
    </source>
</evidence>
<feature type="domain" description="Peptidase M10 serralysin C-terminal" evidence="5">
    <location>
        <begin position="2"/>
        <end position="103"/>
    </location>
</feature>
<evidence type="ECO:0000259" key="5">
    <source>
        <dbReference type="Pfam" id="PF08548"/>
    </source>
</evidence>
<evidence type="ECO:0000256" key="4">
    <source>
        <dbReference type="ARBA" id="ARBA00022737"/>
    </source>
</evidence>
<dbReference type="SUPFAM" id="SSF51120">
    <property type="entry name" value="beta-Roll"/>
    <property type="match status" value="1"/>
</dbReference>
<keyword evidence="3" id="KW-0964">Secreted</keyword>
<reference evidence="6 7" key="1">
    <citation type="submission" date="2019-01" db="EMBL/GenBank/DDBJ databases">
        <title>Coherence of Microcystis species and biogeography revealed through population genomics.</title>
        <authorList>
            <person name="Perez-Carrascal O.M."/>
            <person name="Terrat Y."/>
            <person name="Giani A."/>
            <person name="Fortin N."/>
            <person name="Tromas N."/>
            <person name="Shapiro B.J."/>
        </authorList>
    </citation>
    <scope>NUCLEOTIDE SEQUENCE [LARGE SCALE GENOMIC DNA]</scope>
    <source>
        <strain evidence="6">Mp_MB_F_20051200_S9</strain>
    </source>
</reference>
<name>A0A552Q874_9CHRO</name>
<gene>
    <name evidence="6" type="ORF">EWV53_04195</name>
</gene>